<proteinExistence type="predicted"/>
<sequence>VMQMKLHIVALVAQRGQFSKTSASVVLDGLVDKIGDVKCGGNAKTALMAIGEVCSLPWTAEQVHISLTNRSSQIDKITSDLVSKIGDKNWKIRKEGLDEAAAIISEAKFVTASIGDLPLALKGRLCDSNKILVRGIVLRLRVSSVSCITSCFSNTFNILVFMTGNELGYFHLCFSMVSLLFLFWFLLRRSF</sequence>
<protein>
    <submittedName>
        <fullName evidence="2">Uncharacterized protein</fullName>
    </submittedName>
</protein>
<dbReference type="EMBL" id="JAHRIO010033864">
    <property type="protein sequence ID" value="MEQ2169723.1"/>
    <property type="molecule type" value="Genomic_DNA"/>
</dbReference>
<reference evidence="2 3" key="1">
    <citation type="submission" date="2021-06" db="EMBL/GenBank/DDBJ databases">
        <authorList>
            <person name="Palmer J.M."/>
        </authorList>
    </citation>
    <scope>NUCLEOTIDE SEQUENCE [LARGE SCALE GENOMIC DNA]</scope>
    <source>
        <strain evidence="2 3">GA_2019</strain>
        <tissue evidence="2">Muscle</tissue>
    </source>
</reference>
<accession>A0ABV0NGM0</accession>
<feature type="transmembrane region" description="Helical" evidence="1">
    <location>
        <begin position="168"/>
        <end position="187"/>
    </location>
</feature>
<dbReference type="InterPro" id="IPR011989">
    <property type="entry name" value="ARM-like"/>
</dbReference>
<evidence type="ECO:0000313" key="2">
    <source>
        <dbReference type="EMBL" id="MEQ2169723.1"/>
    </source>
</evidence>
<gene>
    <name evidence="2" type="ORF">GOODEAATRI_028250</name>
</gene>
<evidence type="ECO:0000256" key="1">
    <source>
        <dbReference type="SAM" id="Phobius"/>
    </source>
</evidence>
<keyword evidence="3" id="KW-1185">Reference proteome</keyword>
<keyword evidence="1" id="KW-0472">Membrane</keyword>
<comment type="caution">
    <text evidence="2">The sequence shown here is derived from an EMBL/GenBank/DDBJ whole genome shotgun (WGS) entry which is preliminary data.</text>
</comment>
<organism evidence="2 3">
    <name type="scientific">Goodea atripinnis</name>
    <dbReference type="NCBI Taxonomy" id="208336"/>
    <lineage>
        <taxon>Eukaryota</taxon>
        <taxon>Metazoa</taxon>
        <taxon>Chordata</taxon>
        <taxon>Craniata</taxon>
        <taxon>Vertebrata</taxon>
        <taxon>Euteleostomi</taxon>
        <taxon>Actinopterygii</taxon>
        <taxon>Neopterygii</taxon>
        <taxon>Teleostei</taxon>
        <taxon>Neoteleostei</taxon>
        <taxon>Acanthomorphata</taxon>
        <taxon>Ovalentaria</taxon>
        <taxon>Atherinomorphae</taxon>
        <taxon>Cyprinodontiformes</taxon>
        <taxon>Goodeidae</taxon>
        <taxon>Goodea</taxon>
    </lineage>
</organism>
<feature type="non-terminal residue" evidence="2">
    <location>
        <position position="1"/>
    </location>
</feature>
<keyword evidence="1" id="KW-0812">Transmembrane</keyword>
<dbReference type="PANTHER" id="PTHR12609">
    <property type="entry name" value="MICROTUBULE ASSOCIATED PROTEIN XMAP215"/>
    <property type="match status" value="1"/>
</dbReference>
<keyword evidence="1" id="KW-1133">Transmembrane helix</keyword>
<feature type="transmembrane region" description="Helical" evidence="1">
    <location>
        <begin position="140"/>
        <end position="162"/>
    </location>
</feature>
<dbReference type="Gene3D" id="1.25.10.10">
    <property type="entry name" value="Leucine-rich Repeat Variant"/>
    <property type="match status" value="2"/>
</dbReference>
<dbReference type="Proteomes" id="UP001476798">
    <property type="component" value="Unassembled WGS sequence"/>
</dbReference>
<name>A0ABV0NGM0_9TELE</name>
<evidence type="ECO:0000313" key="3">
    <source>
        <dbReference type="Proteomes" id="UP001476798"/>
    </source>
</evidence>
<dbReference type="InterPro" id="IPR045110">
    <property type="entry name" value="XMAP215"/>
</dbReference>